<name>A0ABV4N7V3_9VIBR</name>
<evidence type="ECO:0000256" key="2">
    <source>
        <dbReference type="SAM" id="SignalP"/>
    </source>
</evidence>
<evidence type="ECO:0000313" key="6">
    <source>
        <dbReference type="Proteomes" id="UP001570417"/>
    </source>
</evidence>
<dbReference type="Gene3D" id="2.40.50.100">
    <property type="match status" value="1"/>
</dbReference>
<feature type="domain" description="CzcB-like barrel-sandwich hybrid" evidence="4">
    <location>
        <begin position="35"/>
        <end position="173"/>
    </location>
</feature>
<keyword evidence="6" id="KW-1185">Reference proteome</keyword>
<gene>
    <name evidence="5" type="ORF">AB4566_04125</name>
</gene>
<dbReference type="Gene3D" id="1.10.287.470">
    <property type="entry name" value="Helix hairpin bin"/>
    <property type="match status" value="1"/>
</dbReference>
<sequence length="260" mass="28453">MKPQLLISLLCSSLLTSSVFAVDLIGQTISKSPLNVVAEISGVVESVNFDSGEAIQQGQVIATVKTQDFDFAVAKQTANLQLVKADLQLKRSVYERYVELRKKNSLSQNELDIANADFLSAKASLTLARIELENAQLDLKNTKITSNISGFVVNRNTDNGAWVNQGDLLYKIVNIDTLTVRLLASEYDINSLNVGQPIELWAEADPAKKFQATINRIGVEVDSQTMAYPVEVEINNTNQKLKPGMSIHASTTLSNIAVIQ</sequence>
<dbReference type="InterPro" id="IPR058792">
    <property type="entry name" value="Beta-barrel_RND_2"/>
</dbReference>
<dbReference type="RefSeq" id="WP_372265007.1">
    <property type="nucleotide sequence ID" value="NZ_JBFRUW010000006.1"/>
</dbReference>
<dbReference type="PANTHER" id="PTHR30469:SF33">
    <property type="entry name" value="SLR1207 PROTEIN"/>
    <property type="match status" value="1"/>
</dbReference>
<dbReference type="Pfam" id="PF25973">
    <property type="entry name" value="BSH_CzcB"/>
    <property type="match status" value="1"/>
</dbReference>
<dbReference type="SUPFAM" id="SSF111369">
    <property type="entry name" value="HlyD-like secretion proteins"/>
    <property type="match status" value="1"/>
</dbReference>
<feature type="signal peptide" evidence="2">
    <location>
        <begin position="1"/>
        <end position="21"/>
    </location>
</feature>
<evidence type="ECO:0000259" key="3">
    <source>
        <dbReference type="Pfam" id="PF25954"/>
    </source>
</evidence>
<dbReference type="InterPro" id="IPR058647">
    <property type="entry name" value="BSH_CzcB-like"/>
</dbReference>
<feature type="domain" description="CusB-like beta-barrel" evidence="3">
    <location>
        <begin position="185"/>
        <end position="250"/>
    </location>
</feature>
<reference evidence="5 6" key="1">
    <citation type="journal article" date="2024" name="ISME J.">
        <title>Tailless and filamentous prophages are predominant in marine Vibrio.</title>
        <authorList>
            <person name="Steensen K."/>
            <person name="Seneca J."/>
            <person name="Bartlau N."/>
            <person name="Yu X.A."/>
            <person name="Hussain F.A."/>
            <person name="Polz M.F."/>
        </authorList>
    </citation>
    <scope>NUCLEOTIDE SEQUENCE [LARGE SCALE GENOMIC DNA]</scope>
    <source>
        <strain evidence="5 6">10N.222.51.A1</strain>
    </source>
</reference>
<organism evidence="5 6">
    <name type="scientific">Vibrio gallaecicus</name>
    <dbReference type="NCBI Taxonomy" id="552386"/>
    <lineage>
        <taxon>Bacteria</taxon>
        <taxon>Pseudomonadati</taxon>
        <taxon>Pseudomonadota</taxon>
        <taxon>Gammaproteobacteria</taxon>
        <taxon>Vibrionales</taxon>
        <taxon>Vibrionaceae</taxon>
        <taxon>Vibrio</taxon>
    </lineage>
</organism>
<comment type="caution">
    <text evidence="5">The sequence shown here is derived from an EMBL/GenBank/DDBJ whole genome shotgun (WGS) entry which is preliminary data.</text>
</comment>
<evidence type="ECO:0000313" key="5">
    <source>
        <dbReference type="EMBL" id="MFA0567455.1"/>
    </source>
</evidence>
<dbReference type="EMBL" id="JBFRUW010000006">
    <property type="protein sequence ID" value="MFA0567455.1"/>
    <property type="molecule type" value="Genomic_DNA"/>
</dbReference>
<dbReference type="Proteomes" id="UP001570417">
    <property type="component" value="Unassembled WGS sequence"/>
</dbReference>
<keyword evidence="2" id="KW-0732">Signal</keyword>
<protein>
    <submittedName>
        <fullName evidence="5">Efflux RND transporter periplasmic adaptor subunit</fullName>
    </submittedName>
</protein>
<proteinExistence type="inferred from homology"/>
<dbReference type="Gene3D" id="2.40.30.170">
    <property type="match status" value="1"/>
</dbReference>
<dbReference type="Pfam" id="PF25954">
    <property type="entry name" value="Beta-barrel_RND_2"/>
    <property type="match status" value="1"/>
</dbReference>
<accession>A0ABV4N7V3</accession>
<dbReference type="NCBIfam" id="TIGR01730">
    <property type="entry name" value="RND_mfp"/>
    <property type="match status" value="1"/>
</dbReference>
<evidence type="ECO:0000259" key="4">
    <source>
        <dbReference type="Pfam" id="PF25973"/>
    </source>
</evidence>
<comment type="similarity">
    <text evidence="1">Belongs to the membrane fusion protein (MFP) (TC 8.A.1) family.</text>
</comment>
<dbReference type="InterPro" id="IPR006143">
    <property type="entry name" value="RND_pump_MFP"/>
</dbReference>
<dbReference type="PANTHER" id="PTHR30469">
    <property type="entry name" value="MULTIDRUG RESISTANCE PROTEIN MDTA"/>
    <property type="match status" value="1"/>
</dbReference>
<feature type="chain" id="PRO_5045768660" evidence="2">
    <location>
        <begin position="22"/>
        <end position="260"/>
    </location>
</feature>
<evidence type="ECO:0000256" key="1">
    <source>
        <dbReference type="ARBA" id="ARBA00009477"/>
    </source>
</evidence>